<dbReference type="PANTHER" id="PTHR24235">
    <property type="entry name" value="NEUROPEPTIDE Y RECEPTOR"/>
    <property type="match status" value="1"/>
</dbReference>
<evidence type="ECO:0000256" key="8">
    <source>
        <dbReference type="SAM" id="MobiDB-lite"/>
    </source>
</evidence>
<feature type="domain" description="G-protein coupled receptors family 1 profile" evidence="10">
    <location>
        <begin position="59"/>
        <end position="329"/>
    </location>
</feature>
<dbReference type="GO" id="GO:0008188">
    <property type="term" value="F:neuropeptide receptor activity"/>
    <property type="evidence" value="ECO:0007669"/>
    <property type="project" value="TreeGrafter"/>
</dbReference>
<accession>A0A0N4Z5A3</accession>
<dbReference type="PANTHER" id="PTHR24235:SF18">
    <property type="entry name" value="G-PROTEIN COUPLED RECEPTORS FAMILY 1 PROFILE DOMAIN-CONTAINING PROTEIN"/>
    <property type="match status" value="1"/>
</dbReference>
<feature type="transmembrane region" description="Helical" evidence="9">
    <location>
        <begin position="308"/>
        <end position="332"/>
    </location>
</feature>
<keyword evidence="6" id="KW-0675">Receptor</keyword>
<evidence type="ECO:0000256" key="1">
    <source>
        <dbReference type="ARBA" id="ARBA00004141"/>
    </source>
</evidence>
<reference evidence="12" key="1">
    <citation type="submission" date="2017-02" db="UniProtKB">
        <authorList>
            <consortium name="WormBaseParasite"/>
        </authorList>
    </citation>
    <scope>IDENTIFICATION</scope>
</reference>
<evidence type="ECO:0000256" key="2">
    <source>
        <dbReference type="ARBA" id="ARBA00022692"/>
    </source>
</evidence>
<keyword evidence="3 9" id="KW-1133">Transmembrane helix</keyword>
<protein>
    <submittedName>
        <fullName evidence="12">G_PROTEIN_RECEP_F1_2 domain-containing protein</fullName>
    </submittedName>
</protein>
<feature type="transmembrane region" description="Helical" evidence="9">
    <location>
        <begin position="273"/>
        <end position="293"/>
    </location>
</feature>
<comment type="subcellular location">
    <subcellularLocation>
        <location evidence="1">Membrane</location>
        <topology evidence="1">Multi-pass membrane protein</topology>
    </subcellularLocation>
</comment>
<dbReference type="Pfam" id="PF00001">
    <property type="entry name" value="7tm_1"/>
    <property type="match status" value="1"/>
</dbReference>
<evidence type="ECO:0000259" key="10">
    <source>
        <dbReference type="PROSITE" id="PS50262"/>
    </source>
</evidence>
<sequence length="575" mass="65013">MVEVSDYYNTPEEILASSGNCTTLNDYARQTSNDWSTYYSVWIVFACIYCIIISLGIIGNLCVVLAVTRTKSLQTVPNYFIMSLSCSDMVVSTISATVTPFTAFAKNWFFGRHGCMIFNTLGGMSIIFSTLTLTAISIDRLILIRYPMKTPINRSQAFIWIFFNVAAGLIFSLPSAYHSEIQVINNICGEFCNENWGSETGDDNFRMYYSVLIYAVQFVIPLTIIIICYTLISLKLNQSLLLKKAKSKNYKGGYETDQERIAVKRKARTNRMFIGMVVAFILSYLPNVVFNILRDFNQVPTFINEQSIFFGIVMHCIAMTSTIWNPLLYAALNYQLRAAFIDLMPACIHRKLAFLKKKENRGSVRQRGGINAKVKTYIKCNNGVTTNDCHPEERKCLNENFDTKNEQCHLNDEISVQITLTSPNKYSKGGLFYKNITTSLQRIMPDSVVHKMEASVIGNHMSSSKKKSNNNHNSKIVSSSHYVPLSESNSLKSEKEMSDCMQFSNLDTLKEDEEEIVVEEKDSLIKNEYPNVPEVIISDYSDNCSSSGGDLSINDNDCMVHSDSILRYEPSDTVL</sequence>
<feature type="compositionally biased region" description="Low complexity" evidence="8">
    <location>
        <begin position="470"/>
        <end position="491"/>
    </location>
</feature>
<evidence type="ECO:0000313" key="11">
    <source>
        <dbReference type="Proteomes" id="UP000038045"/>
    </source>
</evidence>
<feature type="transmembrane region" description="Helical" evidence="9">
    <location>
        <begin position="39"/>
        <end position="67"/>
    </location>
</feature>
<proteinExistence type="predicted"/>
<evidence type="ECO:0000256" key="4">
    <source>
        <dbReference type="ARBA" id="ARBA00023040"/>
    </source>
</evidence>
<keyword evidence="7" id="KW-0807">Transducer</keyword>
<dbReference type="PRINTS" id="PR00237">
    <property type="entry name" value="GPCRRHODOPSN"/>
</dbReference>
<dbReference type="WBParaSite" id="PTRK_0000220500.1">
    <property type="protein sequence ID" value="PTRK_0000220500.1"/>
    <property type="gene ID" value="PTRK_0000220500"/>
</dbReference>
<keyword evidence="11" id="KW-1185">Reference proteome</keyword>
<evidence type="ECO:0000256" key="6">
    <source>
        <dbReference type="ARBA" id="ARBA00023170"/>
    </source>
</evidence>
<keyword evidence="4" id="KW-0297">G-protein coupled receptor</keyword>
<dbReference type="GO" id="GO:0005886">
    <property type="term" value="C:plasma membrane"/>
    <property type="evidence" value="ECO:0007669"/>
    <property type="project" value="TreeGrafter"/>
</dbReference>
<evidence type="ECO:0000256" key="7">
    <source>
        <dbReference type="ARBA" id="ARBA00023224"/>
    </source>
</evidence>
<dbReference type="SUPFAM" id="SSF81321">
    <property type="entry name" value="Family A G protein-coupled receptor-like"/>
    <property type="match status" value="1"/>
</dbReference>
<feature type="transmembrane region" description="Helical" evidence="9">
    <location>
        <begin position="157"/>
        <end position="177"/>
    </location>
</feature>
<dbReference type="Gene3D" id="1.20.1070.10">
    <property type="entry name" value="Rhodopsin 7-helix transmembrane proteins"/>
    <property type="match status" value="1"/>
</dbReference>
<dbReference type="CDD" id="cd15203">
    <property type="entry name" value="7tmA_NPYR-like"/>
    <property type="match status" value="1"/>
</dbReference>
<name>A0A0N4Z5A3_PARTI</name>
<dbReference type="PROSITE" id="PS50262">
    <property type="entry name" value="G_PROTEIN_RECEP_F1_2"/>
    <property type="match status" value="1"/>
</dbReference>
<feature type="transmembrane region" description="Helical" evidence="9">
    <location>
        <begin position="211"/>
        <end position="234"/>
    </location>
</feature>
<dbReference type="GO" id="GO:0043005">
    <property type="term" value="C:neuron projection"/>
    <property type="evidence" value="ECO:0007669"/>
    <property type="project" value="TreeGrafter"/>
</dbReference>
<evidence type="ECO:0000256" key="5">
    <source>
        <dbReference type="ARBA" id="ARBA00023136"/>
    </source>
</evidence>
<dbReference type="InterPro" id="IPR000276">
    <property type="entry name" value="GPCR_Rhodpsn"/>
</dbReference>
<feature type="region of interest" description="Disordered" evidence="8">
    <location>
        <begin position="460"/>
        <end position="496"/>
    </location>
</feature>
<dbReference type="SMART" id="SM01381">
    <property type="entry name" value="7TM_GPCR_Srsx"/>
    <property type="match status" value="1"/>
</dbReference>
<feature type="transmembrane region" description="Helical" evidence="9">
    <location>
        <begin position="116"/>
        <end position="136"/>
    </location>
</feature>
<dbReference type="STRING" id="131310.A0A0N4Z5A3"/>
<dbReference type="InterPro" id="IPR017452">
    <property type="entry name" value="GPCR_Rhodpsn_7TM"/>
</dbReference>
<dbReference type="GO" id="GO:0042923">
    <property type="term" value="F:neuropeptide binding"/>
    <property type="evidence" value="ECO:0007669"/>
    <property type="project" value="TreeGrafter"/>
</dbReference>
<keyword evidence="2 9" id="KW-0812">Transmembrane</keyword>
<evidence type="ECO:0000313" key="12">
    <source>
        <dbReference type="WBParaSite" id="PTRK_0000220500.1"/>
    </source>
</evidence>
<evidence type="ECO:0000256" key="3">
    <source>
        <dbReference type="ARBA" id="ARBA00022989"/>
    </source>
</evidence>
<evidence type="ECO:0000256" key="9">
    <source>
        <dbReference type="SAM" id="Phobius"/>
    </source>
</evidence>
<feature type="transmembrane region" description="Helical" evidence="9">
    <location>
        <begin position="79"/>
        <end position="104"/>
    </location>
</feature>
<dbReference type="AlphaFoldDB" id="A0A0N4Z5A3"/>
<keyword evidence="5 9" id="KW-0472">Membrane</keyword>
<dbReference type="Proteomes" id="UP000038045">
    <property type="component" value="Unplaced"/>
</dbReference>
<organism evidence="11 12">
    <name type="scientific">Parastrongyloides trichosuri</name>
    <name type="common">Possum-specific nematode worm</name>
    <dbReference type="NCBI Taxonomy" id="131310"/>
    <lineage>
        <taxon>Eukaryota</taxon>
        <taxon>Metazoa</taxon>
        <taxon>Ecdysozoa</taxon>
        <taxon>Nematoda</taxon>
        <taxon>Chromadorea</taxon>
        <taxon>Rhabditida</taxon>
        <taxon>Tylenchina</taxon>
        <taxon>Panagrolaimomorpha</taxon>
        <taxon>Strongyloidoidea</taxon>
        <taxon>Strongyloididae</taxon>
        <taxon>Parastrongyloides</taxon>
    </lineage>
</organism>